<protein>
    <recommendedName>
        <fullName evidence="4">Carboxylesterase type B domain-containing protein</fullName>
    </recommendedName>
</protein>
<dbReference type="AlphaFoldDB" id="C3YGC9"/>
<feature type="domain" description="Carboxylesterase type B" evidence="4">
    <location>
        <begin position="534"/>
        <end position="630"/>
    </location>
</feature>
<dbReference type="Pfam" id="PF00135">
    <property type="entry name" value="COesterase"/>
    <property type="match status" value="3"/>
</dbReference>
<dbReference type="FunFam" id="3.40.50.1820:FF:000128">
    <property type="entry name" value="Carboxylic ester hydrolase"/>
    <property type="match status" value="1"/>
</dbReference>
<feature type="domain" description="Carboxylesterase type B" evidence="4">
    <location>
        <begin position="4"/>
        <end position="524"/>
    </location>
</feature>
<feature type="region of interest" description="Disordered" evidence="3">
    <location>
        <begin position="489"/>
        <end position="509"/>
    </location>
</feature>
<dbReference type="eggNOG" id="KOG1516">
    <property type="taxonomic scope" value="Eukaryota"/>
</dbReference>
<dbReference type="PROSITE" id="PS00122">
    <property type="entry name" value="CARBOXYLESTERASE_B_1"/>
    <property type="match status" value="2"/>
</dbReference>
<evidence type="ECO:0000313" key="5">
    <source>
        <dbReference type="EMBL" id="EEN60650.1"/>
    </source>
</evidence>
<dbReference type="CDD" id="cd00312">
    <property type="entry name" value="Esterase_lipase"/>
    <property type="match status" value="1"/>
</dbReference>
<evidence type="ECO:0000256" key="2">
    <source>
        <dbReference type="ARBA" id="ARBA00022801"/>
    </source>
</evidence>
<proteinExistence type="inferred from homology"/>
<accession>C3YGC9</accession>
<dbReference type="GO" id="GO:0016787">
    <property type="term" value="F:hydrolase activity"/>
    <property type="evidence" value="ECO:0007669"/>
    <property type="project" value="UniProtKB-KW"/>
</dbReference>
<dbReference type="InParanoid" id="C3YGC9"/>
<comment type="similarity">
    <text evidence="1">Belongs to the type-B carboxylesterase/lipase family.</text>
</comment>
<sequence>MVVPIVPTASGKVRGTVQYTNDLPDKPVYTFKGIPYAAPPVGDLRFRAPQPAAPWEGVRDATELGPYCPQDTTFLNSMVVKQEHYNLDEDCLSLNVETPTIAKDAGLPVLLWIHGGGLYTGSGYFLPYASLAAHQQVVVVTFNYRLGVLGFFSTGDQNAPGNFGFLDQIQAMRWVQENIRNFGGDPDRVTIFGESAGGASVCYHVVSPLSKGLFQRAISQSGVCQTCGTFPKPLERAVMLAEELGCDRRDTANMVACLRQKSTDELNSGTLQVMKKLARQGASVPSQPFSPAVDGHFLPAEPSVLFDSGRANAVDYLLGVNNHEYGFLLPLTMIPGYGRGMTEDKYLSWMKRRIGALYPGSNQNNIVAEIRKLYRGCFSGDDPMSIQYQFTHACGDNVFVAPSVLVANKHSASGQKVYLYENHYTPSRFSAGRPDWVGCDHGDELFVMSGVAFMNVPMTSGRLLRFSADDKKASLDMMAYWANFARTGNPSDRTGGPADSPTVPEWPQYTPDNPAYMKLDLTSSTANLSDDVSLVVTTASGKVRGTVQYTNDLPDKPVYTFKGIPYAAPPVGDLRFRAPQPAAPWEGVMDATELGPYCPQDEAILKGFPVHYHRATFHEDCLTLNIETPSLRNDVILPQCSSILIRSLQPKCTTNVPDSLRLPKVQAMRWIKENIRNFGGDLDRVTIFGESAGGASVCYHVVSPLSKGLFHHAISQSGVCQTLDINPKPLERAAMFAEDLGCDTEDTTSMVTCLRQKSSDDLLASHGRLQMTLMSQGVLFPFLPVVDGTYLPSHPKDRLEKGEVNVAQYLLGANDDEYGFQIPLATIPNFGNGMSEEEFIYLLEMLVKKLYPTSKQGDIIAALREVYSYHDNPDDPMAIQKQFTQVHGDQFLVAPTVDYAEKYAGYGQVYLYENRYVSSVASAGRPDWVGCDHTDELPIISGLAFLDLPVSDDNQRPYAFSDEDKKTSLAMMAYWANFARTGNPSDRTGGPADSPTVPEWPQYTPDNPAYMKLDVTSSSDVGLKPEKMRLWNDVIPKLAASSERDEL</sequence>
<dbReference type="InterPro" id="IPR002018">
    <property type="entry name" value="CarbesteraseB"/>
</dbReference>
<evidence type="ECO:0000256" key="3">
    <source>
        <dbReference type="SAM" id="MobiDB-lite"/>
    </source>
</evidence>
<dbReference type="PANTHER" id="PTHR11559">
    <property type="entry name" value="CARBOXYLESTERASE"/>
    <property type="match status" value="1"/>
</dbReference>
<feature type="region of interest" description="Disordered" evidence="3">
    <location>
        <begin position="982"/>
        <end position="1009"/>
    </location>
</feature>
<reference evidence="5" key="1">
    <citation type="journal article" date="2008" name="Nature">
        <title>The amphioxus genome and the evolution of the chordate karyotype.</title>
        <authorList>
            <consortium name="US DOE Joint Genome Institute (JGI-PGF)"/>
            <person name="Putnam N.H."/>
            <person name="Butts T."/>
            <person name="Ferrier D.E.K."/>
            <person name="Furlong R.F."/>
            <person name="Hellsten U."/>
            <person name="Kawashima T."/>
            <person name="Robinson-Rechavi M."/>
            <person name="Shoguchi E."/>
            <person name="Terry A."/>
            <person name="Yu J.-K."/>
            <person name="Benito-Gutierrez E.L."/>
            <person name="Dubchak I."/>
            <person name="Garcia-Fernandez J."/>
            <person name="Gibson-Brown J.J."/>
            <person name="Grigoriev I.V."/>
            <person name="Horton A.C."/>
            <person name="de Jong P.J."/>
            <person name="Jurka J."/>
            <person name="Kapitonov V.V."/>
            <person name="Kohara Y."/>
            <person name="Kuroki Y."/>
            <person name="Lindquist E."/>
            <person name="Lucas S."/>
            <person name="Osoegawa K."/>
            <person name="Pennacchio L.A."/>
            <person name="Salamov A.A."/>
            <person name="Satou Y."/>
            <person name="Sauka-Spengler T."/>
            <person name="Schmutz J."/>
            <person name="Shin-I T."/>
            <person name="Toyoda A."/>
            <person name="Bronner-Fraser M."/>
            <person name="Fujiyama A."/>
            <person name="Holland L.Z."/>
            <person name="Holland P.W.H."/>
            <person name="Satoh N."/>
            <person name="Rokhsar D.S."/>
        </authorList>
    </citation>
    <scope>NUCLEOTIDE SEQUENCE [LARGE SCALE GENOMIC DNA]</scope>
    <source>
        <strain evidence="5">S238N-H82</strain>
        <tissue evidence="5">Testes</tissue>
    </source>
</reference>
<feature type="domain" description="Carboxylesterase type B" evidence="4">
    <location>
        <begin position="665"/>
        <end position="1031"/>
    </location>
</feature>
<dbReference type="InterPro" id="IPR050309">
    <property type="entry name" value="Type-B_Carboxylest/Lipase"/>
</dbReference>
<dbReference type="InterPro" id="IPR019826">
    <property type="entry name" value="Carboxylesterase_B_AS"/>
</dbReference>
<name>C3YGC9_BRAFL</name>
<keyword evidence="2" id="KW-0378">Hydrolase</keyword>
<dbReference type="Gene3D" id="3.40.50.1820">
    <property type="entry name" value="alpha/beta hydrolase"/>
    <property type="match status" value="3"/>
</dbReference>
<gene>
    <name evidence="5" type="ORF">BRAFLDRAFT_92873</name>
</gene>
<evidence type="ECO:0000256" key="1">
    <source>
        <dbReference type="ARBA" id="ARBA00005964"/>
    </source>
</evidence>
<dbReference type="InterPro" id="IPR029058">
    <property type="entry name" value="AB_hydrolase_fold"/>
</dbReference>
<dbReference type="ESTHER" id="brafl-c3ygc9.1">
    <property type="family name" value="Carb_B_Chordata"/>
</dbReference>
<evidence type="ECO:0000259" key="4">
    <source>
        <dbReference type="Pfam" id="PF00135"/>
    </source>
</evidence>
<dbReference type="FunFam" id="3.40.50.1820:FF:000127">
    <property type="entry name" value="Thyroglobulin"/>
    <property type="match status" value="1"/>
</dbReference>
<dbReference type="SUPFAM" id="SSF53474">
    <property type="entry name" value="alpha/beta-Hydrolases"/>
    <property type="match status" value="2"/>
</dbReference>
<organism>
    <name type="scientific">Branchiostoma floridae</name>
    <name type="common">Florida lancelet</name>
    <name type="synonym">Amphioxus</name>
    <dbReference type="NCBI Taxonomy" id="7739"/>
    <lineage>
        <taxon>Eukaryota</taxon>
        <taxon>Metazoa</taxon>
        <taxon>Chordata</taxon>
        <taxon>Cephalochordata</taxon>
        <taxon>Leptocardii</taxon>
        <taxon>Amphioxiformes</taxon>
        <taxon>Branchiostomatidae</taxon>
        <taxon>Branchiostoma</taxon>
    </lineage>
</organism>
<dbReference type="EMBL" id="GG666511">
    <property type="protein sequence ID" value="EEN60650.1"/>
    <property type="molecule type" value="Genomic_DNA"/>
</dbReference>